<dbReference type="PROSITE" id="PS00674">
    <property type="entry name" value="AAA"/>
    <property type="match status" value="1"/>
</dbReference>
<feature type="transmembrane region" description="Helical" evidence="1">
    <location>
        <begin position="1390"/>
        <end position="1407"/>
    </location>
</feature>
<dbReference type="InterPro" id="IPR050168">
    <property type="entry name" value="AAA_ATPase_domain"/>
</dbReference>
<dbReference type="PANTHER" id="PTHR23077">
    <property type="entry name" value="AAA-FAMILY ATPASE"/>
    <property type="match status" value="1"/>
</dbReference>
<dbReference type="Gene3D" id="1.10.8.60">
    <property type="match status" value="2"/>
</dbReference>
<dbReference type="Proteomes" id="UP000597762">
    <property type="component" value="Unassembled WGS sequence"/>
</dbReference>
<dbReference type="Gene3D" id="3.40.50.300">
    <property type="entry name" value="P-loop containing nucleotide triphosphate hydrolases"/>
    <property type="match status" value="2"/>
</dbReference>
<dbReference type="PANTHER" id="PTHR23077:SF194">
    <property type="entry name" value="ATPASE FAMILY GENE 2 PROTEIN HOMOLOG B"/>
    <property type="match status" value="1"/>
</dbReference>
<evidence type="ECO:0000313" key="4">
    <source>
        <dbReference type="Proteomes" id="UP000597762"/>
    </source>
</evidence>
<dbReference type="InterPro" id="IPR003593">
    <property type="entry name" value="AAA+_ATPase"/>
</dbReference>
<keyword evidence="3" id="KW-0132">Cell division</keyword>
<dbReference type="InterPro" id="IPR027417">
    <property type="entry name" value="P-loop_NTPase"/>
</dbReference>
<evidence type="ECO:0000313" key="3">
    <source>
        <dbReference type="EMBL" id="CAE1239865.1"/>
    </source>
</evidence>
<name>A0A812BKD2_ACAPH</name>
<dbReference type="Pfam" id="PF17862">
    <property type="entry name" value="AAA_lid_3"/>
    <property type="match status" value="2"/>
</dbReference>
<keyword evidence="1" id="KW-1133">Transmembrane helix</keyword>
<keyword evidence="3" id="KW-0647">Proteasome</keyword>
<gene>
    <name evidence="3" type="ORF">SPHA_22075</name>
</gene>
<dbReference type="InterPro" id="IPR003960">
    <property type="entry name" value="ATPase_AAA_CS"/>
</dbReference>
<feature type="transmembrane region" description="Helical" evidence="1">
    <location>
        <begin position="1364"/>
        <end position="1383"/>
    </location>
</feature>
<comment type="caution">
    <text evidence="3">The sequence shown here is derived from an EMBL/GenBank/DDBJ whole genome shotgun (WGS) entry which is preliminary data.</text>
</comment>
<feature type="transmembrane region" description="Helical" evidence="1">
    <location>
        <begin position="1286"/>
        <end position="1305"/>
    </location>
</feature>
<reference evidence="3" key="1">
    <citation type="submission" date="2021-01" db="EMBL/GenBank/DDBJ databases">
        <authorList>
            <person name="Li R."/>
            <person name="Bekaert M."/>
        </authorList>
    </citation>
    <scope>NUCLEOTIDE SEQUENCE</scope>
    <source>
        <strain evidence="3">Farmed</strain>
    </source>
</reference>
<accession>A0A812BKD2</accession>
<keyword evidence="3" id="KW-0131">Cell cycle</keyword>
<feature type="domain" description="AAA+ ATPase" evidence="2">
    <location>
        <begin position="449"/>
        <end position="630"/>
    </location>
</feature>
<dbReference type="Pfam" id="PF00004">
    <property type="entry name" value="AAA"/>
    <property type="match status" value="2"/>
</dbReference>
<dbReference type="GO" id="GO:0000502">
    <property type="term" value="C:proteasome complex"/>
    <property type="evidence" value="ECO:0007669"/>
    <property type="project" value="UniProtKB-KW"/>
</dbReference>
<dbReference type="GO" id="GO:0016887">
    <property type="term" value="F:ATP hydrolysis activity"/>
    <property type="evidence" value="ECO:0007669"/>
    <property type="project" value="InterPro"/>
</dbReference>
<dbReference type="OrthoDB" id="27435at2759"/>
<keyword evidence="1" id="KW-0472">Membrane</keyword>
<dbReference type="InterPro" id="IPR041569">
    <property type="entry name" value="AAA_lid_3"/>
</dbReference>
<dbReference type="InterPro" id="IPR003959">
    <property type="entry name" value="ATPase_AAA_core"/>
</dbReference>
<keyword evidence="1" id="KW-0812">Transmembrane</keyword>
<sequence length="1416" mass="157186">MNWVRNVDIRWIVYSSRMAAPLARIFTVEPPLSNDSSIQRCRIPGNTCRAIGADLGMFVRVTTPNICAICSVWPCSDLDDSVVQFSNLVTQDVYNNDHMVDGRLQIELLSSFNARAVELSIVTPDIDLRQHLKALLSSGDKLEGCCRNCLQFIGVGVNVKVNMKQIKRSDVLKLSSMIVHITKPEIYDVVIVNSGTKIKVRDVITEDRYWQRLRHPKKCLGGLEDTVQTLKDFLELSSLRSQTSFQNLAIPRGILLRGPPGCGKTTLVEYVAGECDVELIRIRGPELTSSDVAATNRPSAVDPSLRQGGRLDREVFISMPTYLQRFSILSVYAQQMPVSQDVHLPELAEVTTGYSGADLQALCKQAAHAAVIERSQRMSEPVPVRREHFLNCLRRIAPSLTRGVDGFMEVRGITWDDIGGLAATKMKIQQAVEWPIKRSAQFKKFGIPCPRGVLLYGPPGCCKTTLVKAVAAATNTVFIAVSGAHLYSPYLGHSENLLTELFTRARACAPSILFLDEVDASIGKRSESSVGNSSVRDRLLSTLLNQMDGIGIKLDNKMDAPTSDHPAKLLEGETCNNQTEMPAARNARENYNPSAHQVIVVAATNRPDLLDEALLRPGRFDRLIYVPPPDEASRLAILQVYTKKMPVMDVDLTALAKQMVFFSGADIYNVCQEAALHALTLEGMLTQTVTTQHFQHVLAKYTPSLTKDIIEKYEKIYARFHCSSLTVSVRQATVSSFSTVSVLEANVSSFSAVSVLEATIYSFSTFSVFEATVSSFSAFFVLEANISSFSAFSVFEETISSLSASSVLEATVSSFSAFSLRQESISPFTAFSVFEAIVSSFSAILVRQGNISTFSDFSFFEATISSFSTFSVREATISSSSAFSVFEGTVCTFWDFFAVEATMSSFSAFSVLEATVSSFSAFSMFEATVSTFSDFPCLKQPYLHSLPFPCLKQPYSHSRNFPCLKQPYPHSLTFPCLKQPYPHSRTFPCLKQPYPHSQPFSCLKQPYPHSRTFPCLKQPYPHSLPFPCLKQPYSHSQTFPCLKQHISSLSAFSVFEATVSTFSALFVFEATISSSSAFSVFEGTVCTFWDFFAVEATISSFSAFSMFEATISTFSDFSFFEATMSSFSAFSVLEATVSSFSAFSVFEATVSTFSDFPCLKQPYLHSLPFPCLKQPYSHSRNFPCLKQLYPHSLTFPCLKQPYPHSRTFPCLKQPYPHSRPFSCLKQPYPHSQPFPFSKEPYPHSRPSSGLKQLHSHSRPFSYLKQPYSHSKTFPSFSVFEGTECTFWAFFALEATVFSFSALFVLEATISTFSDFSAFEATISSFSAFFLFDVTISSFSAFFVLEATISTFSDFSAFEATISSFSAFFLFDVTISSFSAFSVFEATISPFSVFSLLEATVSTFYAFSVRQATLSSF</sequence>
<dbReference type="SUPFAM" id="SSF52540">
    <property type="entry name" value="P-loop containing nucleoside triphosphate hydrolases"/>
    <property type="match status" value="2"/>
</dbReference>
<protein>
    <submittedName>
        <fullName evidence="3">Cell division cycle protein 48 homolog MJ1156,Spermatogenesis-associated protein 5-like protein 1,Proteasome-activating nucleotidase,Protein SAV</fullName>
    </submittedName>
</protein>
<proteinExistence type="predicted"/>
<evidence type="ECO:0000256" key="1">
    <source>
        <dbReference type="SAM" id="Phobius"/>
    </source>
</evidence>
<feature type="transmembrane region" description="Helical" evidence="1">
    <location>
        <begin position="1317"/>
        <end position="1344"/>
    </location>
</feature>
<evidence type="ECO:0000259" key="2">
    <source>
        <dbReference type="SMART" id="SM00382"/>
    </source>
</evidence>
<dbReference type="GO" id="GO:0005524">
    <property type="term" value="F:ATP binding"/>
    <property type="evidence" value="ECO:0007669"/>
    <property type="project" value="UniProtKB-KW"/>
</dbReference>
<feature type="domain" description="AAA+ ATPase" evidence="2">
    <location>
        <begin position="250"/>
        <end position="414"/>
    </location>
</feature>
<dbReference type="EMBL" id="CAHIKZ030000813">
    <property type="protein sequence ID" value="CAE1239865.1"/>
    <property type="molecule type" value="Genomic_DNA"/>
</dbReference>
<organism evidence="3 4">
    <name type="scientific">Acanthosepion pharaonis</name>
    <name type="common">Pharaoh cuttlefish</name>
    <name type="synonym">Sepia pharaonis</name>
    <dbReference type="NCBI Taxonomy" id="158019"/>
    <lineage>
        <taxon>Eukaryota</taxon>
        <taxon>Metazoa</taxon>
        <taxon>Spiralia</taxon>
        <taxon>Lophotrochozoa</taxon>
        <taxon>Mollusca</taxon>
        <taxon>Cephalopoda</taxon>
        <taxon>Coleoidea</taxon>
        <taxon>Decapodiformes</taxon>
        <taxon>Sepiida</taxon>
        <taxon>Sepiina</taxon>
        <taxon>Sepiidae</taxon>
        <taxon>Acanthosepion</taxon>
    </lineage>
</organism>
<dbReference type="SMART" id="SM00382">
    <property type="entry name" value="AAA"/>
    <property type="match status" value="2"/>
</dbReference>
<keyword evidence="4" id="KW-1185">Reference proteome</keyword>
<dbReference type="GO" id="GO:0051301">
    <property type="term" value="P:cell division"/>
    <property type="evidence" value="ECO:0007669"/>
    <property type="project" value="UniProtKB-KW"/>
</dbReference>